<feature type="domain" description="RRM" evidence="5">
    <location>
        <begin position="83"/>
        <end position="161"/>
    </location>
</feature>
<dbReference type="AlphaFoldDB" id="A0A8C6HLE0"/>
<dbReference type="GO" id="GO:0005634">
    <property type="term" value="C:nucleus"/>
    <property type="evidence" value="ECO:0007669"/>
    <property type="project" value="InterPro"/>
</dbReference>
<evidence type="ECO:0000313" key="7">
    <source>
        <dbReference type="Proteomes" id="UP000694415"/>
    </source>
</evidence>
<keyword evidence="7" id="KW-1185">Reference proteome</keyword>
<sequence length="386" mass="41795">VQLAGRIPPRHLEEFLSAVGKVRDVRMISDRDSRRSKGTAYVEFVDVSSVPLATGLTGQGVLEVPVIAAAMANNIQKGNAGPMRLYVGSLHRSIAEDMLSGISEPFGRIESIQFMMDSETSGSKRCGAIRLFDSERTKKALEQLNGFELAGRPMIIGHVTERTDASSASSFLDGDELERTGIDVGTTGCLQFTARLAEGTGLQIPPATQQALQMRGPLAFGAVAESSFLIDLQRRLSHLTKASALAAALSVLPRATQCFQLPNMVNPQTEEEVGHETEIKDDVIEECNKQGGVIYINVDKNSAQGSVYVKCPSIAAAIAAVHALHGRWFAGKMVTAAYVPLPTYYNLFPDSVLPKHLLHPLPPSRECLWSCNTHFKTKVAGKHDIN</sequence>
<evidence type="ECO:0000313" key="6">
    <source>
        <dbReference type="Ensembl" id="ENSMSIP00000022507.1"/>
    </source>
</evidence>
<dbReference type="InterPro" id="IPR003954">
    <property type="entry name" value="RRM_euk-type"/>
</dbReference>
<evidence type="ECO:0000256" key="4">
    <source>
        <dbReference type="PROSITE-ProRule" id="PRU00176"/>
    </source>
</evidence>
<dbReference type="GO" id="GO:0003723">
    <property type="term" value="F:RNA binding"/>
    <property type="evidence" value="ECO:0007669"/>
    <property type="project" value="UniProtKB-UniRule"/>
</dbReference>
<evidence type="ECO:0000256" key="1">
    <source>
        <dbReference type="ARBA" id="ARBA00022553"/>
    </source>
</evidence>
<dbReference type="SUPFAM" id="SSF54928">
    <property type="entry name" value="RNA-binding domain, RBD"/>
    <property type="match status" value="2"/>
</dbReference>
<evidence type="ECO:0000256" key="2">
    <source>
        <dbReference type="ARBA" id="ARBA00022737"/>
    </source>
</evidence>
<name>A0A8C6HLE0_MUSSI</name>
<dbReference type="GeneTree" id="ENSGT00940000154468"/>
<organism evidence="6 7">
    <name type="scientific">Mus spicilegus</name>
    <name type="common">Mound-building mouse</name>
    <dbReference type="NCBI Taxonomy" id="10103"/>
    <lineage>
        <taxon>Eukaryota</taxon>
        <taxon>Metazoa</taxon>
        <taxon>Chordata</taxon>
        <taxon>Craniata</taxon>
        <taxon>Vertebrata</taxon>
        <taxon>Euteleostomi</taxon>
        <taxon>Mammalia</taxon>
        <taxon>Eutheria</taxon>
        <taxon>Euarchontoglires</taxon>
        <taxon>Glires</taxon>
        <taxon>Rodentia</taxon>
        <taxon>Myomorpha</taxon>
        <taxon>Muroidea</taxon>
        <taxon>Muridae</taxon>
        <taxon>Murinae</taxon>
        <taxon>Mus</taxon>
        <taxon>Mus</taxon>
    </lineage>
</organism>
<dbReference type="InterPro" id="IPR000504">
    <property type="entry name" value="RRM_dom"/>
</dbReference>
<feature type="domain" description="RRM" evidence="5">
    <location>
        <begin position="1"/>
        <end position="74"/>
    </location>
</feature>
<dbReference type="GO" id="GO:0006397">
    <property type="term" value="P:mRNA processing"/>
    <property type="evidence" value="ECO:0007669"/>
    <property type="project" value="InterPro"/>
</dbReference>
<dbReference type="FunFam" id="3.30.70.330:FF:000080">
    <property type="entry name" value="RNA-binding protein 39 isoform X1"/>
    <property type="match status" value="1"/>
</dbReference>
<keyword evidence="1" id="KW-0597">Phosphoprotein</keyword>
<dbReference type="SMART" id="SM00360">
    <property type="entry name" value="RRM"/>
    <property type="match status" value="3"/>
</dbReference>
<evidence type="ECO:0000256" key="3">
    <source>
        <dbReference type="ARBA" id="ARBA00022884"/>
    </source>
</evidence>
<dbReference type="PANTHER" id="PTHR48036">
    <property type="entry name" value="SPLICING FACTOR (PAD-1), PUTATIVE (AFU_ORTHOLOGUE AFUA_1G15810)-RELATED"/>
    <property type="match status" value="1"/>
</dbReference>
<reference evidence="6" key="2">
    <citation type="submission" date="2025-09" db="UniProtKB">
        <authorList>
            <consortium name="Ensembl"/>
        </authorList>
    </citation>
    <scope>IDENTIFICATION</scope>
</reference>
<dbReference type="InterPro" id="IPR006509">
    <property type="entry name" value="RBM39_SF"/>
</dbReference>
<dbReference type="NCBIfam" id="TIGR01622">
    <property type="entry name" value="SF-CC1"/>
    <property type="match status" value="1"/>
</dbReference>
<keyword evidence="2" id="KW-0677">Repeat</keyword>
<dbReference type="CDD" id="cd12285">
    <property type="entry name" value="RRM3_RBM39_like"/>
    <property type="match status" value="1"/>
</dbReference>
<proteinExistence type="predicted"/>
<reference evidence="6" key="1">
    <citation type="submission" date="2025-08" db="UniProtKB">
        <authorList>
            <consortium name="Ensembl"/>
        </authorList>
    </citation>
    <scope>IDENTIFICATION</scope>
</reference>
<keyword evidence="3 4" id="KW-0694">RNA-binding</keyword>
<protein>
    <recommendedName>
        <fullName evidence="5">RRM domain-containing protein</fullName>
    </recommendedName>
</protein>
<accession>A0A8C6HLE0</accession>
<dbReference type="Gene3D" id="3.30.70.330">
    <property type="match status" value="3"/>
</dbReference>
<dbReference type="SMART" id="SM00361">
    <property type="entry name" value="RRM_1"/>
    <property type="match status" value="1"/>
</dbReference>
<dbReference type="InterPro" id="IPR012677">
    <property type="entry name" value="Nucleotide-bd_a/b_plait_sf"/>
</dbReference>
<dbReference type="PROSITE" id="PS50102">
    <property type="entry name" value="RRM"/>
    <property type="match status" value="2"/>
</dbReference>
<dbReference type="Pfam" id="PF15519">
    <property type="entry name" value="RBM39linker"/>
    <property type="match status" value="1"/>
</dbReference>
<evidence type="ECO:0000259" key="5">
    <source>
        <dbReference type="PROSITE" id="PS50102"/>
    </source>
</evidence>
<dbReference type="InterPro" id="IPR035979">
    <property type="entry name" value="RBD_domain_sf"/>
</dbReference>
<dbReference type="InterPro" id="IPR029123">
    <property type="entry name" value="RBM39_linker"/>
</dbReference>
<dbReference type="Proteomes" id="UP000694415">
    <property type="component" value="Unplaced"/>
</dbReference>
<dbReference type="Ensembl" id="ENSMSIT00000028391.1">
    <property type="protein sequence ID" value="ENSMSIP00000022507.1"/>
    <property type="gene ID" value="ENSMSIG00000019074.1"/>
</dbReference>
<dbReference type="Pfam" id="PF00076">
    <property type="entry name" value="RRM_1"/>
    <property type="match status" value="2"/>
</dbReference>